<comment type="caution">
    <text evidence="1">The sequence shown here is derived from an EMBL/GenBank/DDBJ whole genome shotgun (WGS) entry which is preliminary data.</text>
</comment>
<evidence type="ECO:0000313" key="2">
    <source>
        <dbReference type="Proteomes" id="UP000828390"/>
    </source>
</evidence>
<evidence type="ECO:0000313" key="1">
    <source>
        <dbReference type="EMBL" id="KAH3880397.1"/>
    </source>
</evidence>
<gene>
    <name evidence="1" type="ORF">DPMN_004311</name>
</gene>
<reference evidence="1" key="1">
    <citation type="journal article" date="2019" name="bioRxiv">
        <title>The Genome of the Zebra Mussel, Dreissena polymorpha: A Resource for Invasive Species Research.</title>
        <authorList>
            <person name="McCartney M.A."/>
            <person name="Auch B."/>
            <person name="Kono T."/>
            <person name="Mallez S."/>
            <person name="Zhang Y."/>
            <person name="Obille A."/>
            <person name="Becker A."/>
            <person name="Abrahante J.E."/>
            <person name="Garbe J."/>
            <person name="Badalamenti J.P."/>
            <person name="Herman A."/>
            <person name="Mangelson H."/>
            <person name="Liachko I."/>
            <person name="Sullivan S."/>
            <person name="Sone E.D."/>
            <person name="Koren S."/>
            <person name="Silverstein K.A.T."/>
            <person name="Beckman K.B."/>
            <person name="Gohl D.M."/>
        </authorList>
    </citation>
    <scope>NUCLEOTIDE SEQUENCE</scope>
    <source>
        <strain evidence="1">Duluth1</strain>
        <tissue evidence="1">Whole animal</tissue>
    </source>
</reference>
<name>A0A9D4RVT3_DREPO</name>
<dbReference type="EMBL" id="JAIWYP010000001">
    <property type="protein sequence ID" value="KAH3880397.1"/>
    <property type="molecule type" value="Genomic_DNA"/>
</dbReference>
<proteinExistence type="predicted"/>
<dbReference type="AlphaFoldDB" id="A0A9D4RVT3"/>
<dbReference type="Proteomes" id="UP000828390">
    <property type="component" value="Unassembled WGS sequence"/>
</dbReference>
<protein>
    <submittedName>
        <fullName evidence="1">Uncharacterized protein</fullName>
    </submittedName>
</protein>
<accession>A0A9D4RVT3</accession>
<organism evidence="1 2">
    <name type="scientific">Dreissena polymorpha</name>
    <name type="common">Zebra mussel</name>
    <name type="synonym">Mytilus polymorpha</name>
    <dbReference type="NCBI Taxonomy" id="45954"/>
    <lineage>
        <taxon>Eukaryota</taxon>
        <taxon>Metazoa</taxon>
        <taxon>Spiralia</taxon>
        <taxon>Lophotrochozoa</taxon>
        <taxon>Mollusca</taxon>
        <taxon>Bivalvia</taxon>
        <taxon>Autobranchia</taxon>
        <taxon>Heteroconchia</taxon>
        <taxon>Euheterodonta</taxon>
        <taxon>Imparidentia</taxon>
        <taxon>Neoheterodontei</taxon>
        <taxon>Myida</taxon>
        <taxon>Dreissenoidea</taxon>
        <taxon>Dreissenidae</taxon>
        <taxon>Dreissena</taxon>
    </lineage>
</organism>
<keyword evidence="2" id="KW-1185">Reference proteome</keyword>
<reference evidence="1" key="2">
    <citation type="submission" date="2020-11" db="EMBL/GenBank/DDBJ databases">
        <authorList>
            <person name="McCartney M.A."/>
            <person name="Auch B."/>
            <person name="Kono T."/>
            <person name="Mallez S."/>
            <person name="Becker A."/>
            <person name="Gohl D.M."/>
            <person name="Silverstein K.A.T."/>
            <person name="Koren S."/>
            <person name="Bechman K.B."/>
            <person name="Herman A."/>
            <person name="Abrahante J.E."/>
            <person name="Garbe J."/>
        </authorList>
    </citation>
    <scope>NUCLEOTIDE SEQUENCE</scope>
    <source>
        <strain evidence="1">Duluth1</strain>
        <tissue evidence="1">Whole animal</tissue>
    </source>
</reference>
<sequence>MDSTQTIPQAPPQYPPTKFLYVFPLFYAPVAVELSVSLYDLPKTLTLAITFAIASNVTATVFTSFELSRGINGTNVLTKFHEDRTINVASGEFTRQNVYYAQRTTDKRRSQKLTMSTLCSGELKGKGETCNNIRGRNVDWGAQTGRYVTLKKVTSGHEQDVEEAVSPTLDPRDPVSYRGIALASAIYKVYSQSAIKTIGGVPYDVYTKLYDSVVWPVIAYGAANRAMRSSPFHVRKLASTALREGGCGGCGCGGHL</sequence>